<reference evidence="3" key="3">
    <citation type="submission" date="2023-05" db="EMBL/GenBank/DDBJ databases">
        <authorList>
            <person name="Smith C.H."/>
        </authorList>
    </citation>
    <scope>NUCLEOTIDE SEQUENCE</scope>
    <source>
        <strain evidence="3">CHS0354</strain>
        <tissue evidence="3">Mantle</tissue>
    </source>
</reference>
<dbReference type="Pfam" id="PF00112">
    <property type="entry name" value="Peptidase_C1"/>
    <property type="match status" value="1"/>
</dbReference>
<comment type="caution">
    <text evidence="3">The sequence shown here is derived from an EMBL/GenBank/DDBJ whole genome shotgun (WGS) entry which is preliminary data.</text>
</comment>
<dbReference type="PANTHER" id="PTHR12411">
    <property type="entry name" value="CYSTEINE PROTEASE FAMILY C1-RELATED"/>
    <property type="match status" value="1"/>
</dbReference>
<accession>A0AAE0STS2</accession>
<reference evidence="3" key="1">
    <citation type="journal article" date="2021" name="Genome Biol. Evol.">
        <title>A High-Quality Reference Genome for a Parasitic Bivalve with Doubly Uniparental Inheritance (Bivalvia: Unionida).</title>
        <authorList>
            <person name="Smith C.H."/>
        </authorList>
    </citation>
    <scope>NUCLEOTIDE SEQUENCE</scope>
    <source>
        <strain evidence="3">CHS0354</strain>
    </source>
</reference>
<evidence type="ECO:0000256" key="1">
    <source>
        <dbReference type="ARBA" id="ARBA00008455"/>
    </source>
</evidence>
<organism evidence="3 4">
    <name type="scientific">Potamilus streckersoni</name>
    <dbReference type="NCBI Taxonomy" id="2493646"/>
    <lineage>
        <taxon>Eukaryota</taxon>
        <taxon>Metazoa</taxon>
        <taxon>Spiralia</taxon>
        <taxon>Lophotrochozoa</taxon>
        <taxon>Mollusca</taxon>
        <taxon>Bivalvia</taxon>
        <taxon>Autobranchia</taxon>
        <taxon>Heteroconchia</taxon>
        <taxon>Palaeoheterodonta</taxon>
        <taxon>Unionida</taxon>
        <taxon>Unionoidea</taxon>
        <taxon>Unionidae</taxon>
        <taxon>Ambleminae</taxon>
        <taxon>Lampsilini</taxon>
        <taxon>Potamilus</taxon>
    </lineage>
</organism>
<dbReference type="InterPro" id="IPR025661">
    <property type="entry name" value="Pept_asp_AS"/>
</dbReference>
<dbReference type="InterPro" id="IPR000668">
    <property type="entry name" value="Peptidase_C1A_C"/>
</dbReference>
<dbReference type="InterPro" id="IPR038765">
    <property type="entry name" value="Papain-like_cys_pep_sf"/>
</dbReference>
<evidence type="ECO:0000313" key="3">
    <source>
        <dbReference type="EMBL" id="KAK3597939.1"/>
    </source>
</evidence>
<dbReference type="Gene3D" id="3.90.70.10">
    <property type="entry name" value="Cysteine proteinases"/>
    <property type="match status" value="1"/>
</dbReference>
<dbReference type="AlphaFoldDB" id="A0AAE0STS2"/>
<keyword evidence="4" id="KW-1185">Reference proteome</keyword>
<sequence>MDGNHASFQLCKTGIYSETQCSSTKLDRGILVVGYGSQNGQDYWLVKNSWGTVWGIQGYFIIVRDQKNMCGVATLASFPTM</sequence>
<dbReference type="PROSITE" id="PS00640">
    <property type="entry name" value="THIOL_PROTEASE_ASN"/>
    <property type="match status" value="1"/>
</dbReference>
<dbReference type="Proteomes" id="UP001195483">
    <property type="component" value="Unassembled WGS sequence"/>
</dbReference>
<comment type="similarity">
    <text evidence="1">Belongs to the peptidase C1 family.</text>
</comment>
<gene>
    <name evidence="3" type="ORF">CHS0354_042284</name>
</gene>
<feature type="domain" description="Peptidase C1A papain C-terminal" evidence="2">
    <location>
        <begin position="2"/>
        <end position="79"/>
    </location>
</feature>
<reference evidence="3" key="2">
    <citation type="journal article" date="2021" name="Genome Biol. Evol.">
        <title>Developing a high-quality reference genome for a parasitic bivalve with doubly uniparental inheritance (Bivalvia: Unionida).</title>
        <authorList>
            <person name="Smith C.H."/>
        </authorList>
    </citation>
    <scope>NUCLEOTIDE SEQUENCE</scope>
    <source>
        <strain evidence="3">CHS0354</strain>
        <tissue evidence="3">Mantle</tissue>
    </source>
</reference>
<protein>
    <recommendedName>
        <fullName evidence="2">Peptidase C1A papain C-terminal domain-containing protein</fullName>
    </recommendedName>
</protein>
<dbReference type="EMBL" id="JAEAOA010002354">
    <property type="protein sequence ID" value="KAK3597939.1"/>
    <property type="molecule type" value="Genomic_DNA"/>
</dbReference>
<dbReference type="InterPro" id="IPR013128">
    <property type="entry name" value="Peptidase_C1A"/>
</dbReference>
<dbReference type="GO" id="GO:0008234">
    <property type="term" value="F:cysteine-type peptidase activity"/>
    <property type="evidence" value="ECO:0007669"/>
    <property type="project" value="InterPro"/>
</dbReference>
<name>A0AAE0STS2_9BIVA</name>
<dbReference type="SUPFAM" id="SSF54001">
    <property type="entry name" value="Cysteine proteinases"/>
    <property type="match status" value="1"/>
</dbReference>
<proteinExistence type="inferred from homology"/>
<evidence type="ECO:0000313" key="4">
    <source>
        <dbReference type="Proteomes" id="UP001195483"/>
    </source>
</evidence>
<evidence type="ECO:0000259" key="2">
    <source>
        <dbReference type="Pfam" id="PF00112"/>
    </source>
</evidence>
<dbReference type="GO" id="GO:0006508">
    <property type="term" value="P:proteolysis"/>
    <property type="evidence" value="ECO:0007669"/>
    <property type="project" value="InterPro"/>
</dbReference>